<dbReference type="Proteomes" id="UP000321199">
    <property type="component" value="Chromosome"/>
</dbReference>
<dbReference type="EMBL" id="CP042344">
    <property type="protein sequence ID" value="QEA13021.1"/>
    <property type="molecule type" value="Genomic_DNA"/>
</dbReference>
<protein>
    <submittedName>
        <fullName evidence="1">Phenol hydroxylase</fullName>
    </submittedName>
</protein>
<sequence length="101" mass="11873">MVMGMTEAAQTPTPEHFDVSLRFIRIVEEHRNGLVEFEFAAGEPDLYVELILPRAEFEDFCRMQGVEPTHGRLPQHEHDSLDAHWDWNLRDAREHHLRQPS</sequence>
<organism evidence="1 2">
    <name type="scientific">Comamonas flocculans</name>
    <dbReference type="NCBI Taxonomy" id="2597701"/>
    <lineage>
        <taxon>Bacteria</taxon>
        <taxon>Pseudomonadati</taxon>
        <taxon>Pseudomonadota</taxon>
        <taxon>Betaproteobacteria</taxon>
        <taxon>Burkholderiales</taxon>
        <taxon>Comamonadaceae</taxon>
        <taxon>Comamonas</taxon>
    </lineage>
</organism>
<name>A0A5B8RU46_9BURK</name>
<dbReference type="Pfam" id="PF06099">
    <property type="entry name" value="Phenol_hyd_sub"/>
    <property type="match status" value="1"/>
</dbReference>
<keyword evidence="2" id="KW-1185">Reference proteome</keyword>
<evidence type="ECO:0000313" key="1">
    <source>
        <dbReference type="EMBL" id="QEA13021.1"/>
    </source>
</evidence>
<gene>
    <name evidence="1" type="ORF">FOZ74_08250</name>
</gene>
<dbReference type="InterPro" id="IPR010353">
    <property type="entry name" value="DmpK"/>
</dbReference>
<evidence type="ECO:0000313" key="2">
    <source>
        <dbReference type="Proteomes" id="UP000321199"/>
    </source>
</evidence>
<accession>A0A5B8RU46</accession>
<reference evidence="1 2" key="1">
    <citation type="submission" date="2019-07" db="EMBL/GenBank/DDBJ databases">
        <title>Complete genome sequence of Comamonas sp. NLF 7-7 isolated from livestock.</title>
        <authorList>
            <person name="Kim D.H."/>
            <person name="Kim J.G."/>
        </authorList>
    </citation>
    <scope>NUCLEOTIDE SEQUENCE [LARGE SCALE GENOMIC DNA]</scope>
    <source>
        <strain evidence="1 2">NLF 7-7</strain>
    </source>
</reference>
<dbReference type="OrthoDB" id="8564678at2"/>
<dbReference type="AlphaFoldDB" id="A0A5B8RU46"/>
<proteinExistence type="predicted"/>
<dbReference type="KEGG" id="cof:FOZ74_08250"/>